<accession>A0A101LVB0</accession>
<gene>
    <name evidence="1" type="ORF">ABT39_MTgene2093</name>
</gene>
<evidence type="ECO:0000313" key="1">
    <source>
        <dbReference type="EMBL" id="KUM45990.1"/>
    </source>
</evidence>
<keyword evidence="1" id="KW-0496">Mitochondrion</keyword>
<protein>
    <submittedName>
        <fullName evidence="1">Uncharacterized protein</fullName>
    </submittedName>
</protein>
<geneLocation type="mitochondrion" evidence="1"/>
<sequence length="40" mass="4409">MEEVHNSISQNSIMNSISQNSIMTSIIYAFSGVMKSIMNA</sequence>
<comment type="caution">
    <text evidence="1">The sequence shown here is derived from an EMBL/GenBank/DDBJ whole genome shotgun (WGS) entry which is preliminary data.</text>
</comment>
<proteinExistence type="predicted"/>
<name>A0A101LVB0_PICGL</name>
<reference evidence="1" key="1">
    <citation type="journal article" date="2015" name="Genome Biol. Evol.">
        <title>Organellar Genomes of White Spruce (Picea glauca): Assembly and Annotation.</title>
        <authorList>
            <person name="Jackman S.D."/>
            <person name="Warren R.L."/>
            <person name="Gibb E.A."/>
            <person name="Vandervalk B.P."/>
            <person name="Mohamadi H."/>
            <person name="Chu J."/>
            <person name="Raymond A."/>
            <person name="Pleasance S."/>
            <person name="Coope R."/>
            <person name="Wildung M.R."/>
            <person name="Ritland C.E."/>
            <person name="Bousquet J."/>
            <person name="Jones S.J."/>
            <person name="Bohlmann J."/>
            <person name="Birol I."/>
        </authorList>
    </citation>
    <scope>NUCLEOTIDE SEQUENCE [LARGE SCALE GENOMIC DNA]</scope>
    <source>
        <tissue evidence="1">Flushing bud</tissue>
    </source>
</reference>
<dbReference type="EMBL" id="LKAM01000014">
    <property type="protein sequence ID" value="KUM45990.1"/>
    <property type="molecule type" value="Genomic_DNA"/>
</dbReference>
<organism evidence="1">
    <name type="scientific">Picea glauca</name>
    <name type="common">White spruce</name>
    <name type="synonym">Pinus glauca</name>
    <dbReference type="NCBI Taxonomy" id="3330"/>
    <lineage>
        <taxon>Eukaryota</taxon>
        <taxon>Viridiplantae</taxon>
        <taxon>Streptophyta</taxon>
        <taxon>Embryophyta</taxon>
        <taxon>Tracheophyta</taxon>
        <taxon>Spermatophyta</taxon>
        <taxon>Pinopsida</taxon>
        <taxon>Pinidae</taxon>
        <taxon>Conifers I</taxon>
        <taxon>Pinales</taxon>
        <taxon>Pinaceae</taxon>
        <taxon>Picea</taxon>
    </lineage>
</organism>
<dbReference type="AlphaFoldDB" id="A0A101LVB0"/>